<dbReference type="EMBL" id="JLXW01000010">
    <property type="protein sequence ID" value="KBZ60614.1"/>
    <property type="molecule type" value="Genomic_DNA"/>
</dbReference>
<comment type="caution">
    <text evidence="2">The sequence shown here is derived from an EMBL/GenBank/DDBJ whole genome shotgun (WGS) entry which is preliminary data.</text>
</comment>
<proteinExistence type="predicted"/>
<evidence type="ECO:0008006" key="4">
    <source>
        <dbReference type="Google" id="ProtNLM"/>
    </source>
</evidence>
<gene>
    <name evidence="2" type="ORF">K875_03561</name>
</gene>
<dbReference type="PROSITE" id="PS51257">
    <property type="entry name" value="PROKAR_LIPOPROTEIN"/>
    <property type="match status" value="1"/>
</dbReference>
<keyword evidence="3" id="KW-1185">Reference proteome</keyword>
<feature type="signal peptide" evidence="1">
    <location>
        <begin position="1"/>
        <end position="26"/>
    </location>
</feature>
<dbReference type="Proteomes" id="UP000025947">
    <property type="component" value="Unassembled WGS sequence"/>
</dbReference>
<feature type="chain" id="PRO_5001569048" description="Lipoprotein LppN" evidence="1">
    <location>
        <begin position="27"/>
        <end position="148"/>
    </location>
</feature>
<reference evidence="2 3" key="1">
    <citation type="submission" date="2014-04" db="EMBL/GenBank/DDBJ databases">
        <title>The Genome Sequence of Mycobacterium tuberculosis TKK-01-0051.</title>
        <authorList>
            <consortium name="The Broad Institute Genomics Platform"/>
            <consortium name="The Broad Institute Genome Sequencing Center for Infectious Disease"/>
            <person name="Earl A.M."/>
            <person name="Cohen K."/>
            <person name="Pym A."/>
            <person name="Bishai W."/>
            <person name="Maharaj K."/>
            <person name="Desjardins C."/>
            <person name="Abeel T."/>
            <person name="Young S."/>
            <person name="Zeng Q."/>
            <person name="Gargeya S."/>
            <person name="Abouelleil A."/>
            <person name="Alvarado L."/>
            <person name="Chapman S.B."/>
            <person name="Gainer-Dewar J."/>
            <person name="Goldberg J."/>
            <person name="Griggs A."/>
            <person name="Gujja S."/>
            <person name="Hansen M."/>
            <person name="Howarth C."/>
            <person name="Imamovic A."/>
            <person name="Larimer J."/>
            <person name="Murphy C."/>
            <person name="Naylor J."/>
            <person name="Pearson M."/>
            <person name="Poon T.W."/>
            <person name="Priest M."/>
            <person name="Roberts A."/>
            <person name="Saif S."/>
            <person name="Shea T."/>
            <person name="Sykes S."/>
            <person name="Wortman J."/>
            <person name="Nusbaum C."/>
            <person name="Birren B."/>
        </authorList>
    </citation>
    <scope>NUCLEOTIDE SEQUENCE [LARGE SCALE GENOMIC DNA]</scope>
    <source>
        <strain evidence="2 3">TKK-01-0051</strain>
    </source>
</reference>
<dbReference type="AlphaFoldDB" id="A0A051TUM2"/>
<sequence length="148" mass="15133">MRCSSLHTMCGVAAVAVSCSCAMATAAPLPPGAHTAKWIDLQTGQCVTDLPPADGSRVNVTVVDCATAHLAEVYLRAPMAVDSAIATVANRDCAAGLAPYTGVDGGRFSITYLIDSNQDRTGANPTPSTVICLLQSANGQPLTGSARR</sequence>
<evidence type="ECO:0000313" key="2">
    <source>
        <dbReference type="EMBL" id="KBZ60614.1"/>
    </source>
</evidence>
<keyword evidence="1" id="KW-0732">Signal</keyword>
<dbReference type="HOGENOM" id="CLU_133214_0_0_11"/>
<dbReference type="RefSeq" id="WP_044486076.1">
    <property type="nucleotide sequence ID" value="NZ_KK328284.1"/>
</dbReference>
<dbReference type="PATRIC" id="fig|1324261.3.peg.3599"/>
<evidence type="ECO:0000313" key="3">
    <source>
        <dbReference type="Proteomes" id="UP000025947"/>
    </source>
</evidence>
<protein>
    <recommendedName>
        <fullName evidence="4">Lipoprotein LppN</fullName>
    </recommendedName>
</protein>
<organism evidence="2 3">
    <name type="scientific">Mycobacterium [tuberculosis] TKK-01-0051</name>
    <dbReference type="NCBI Taxonomy" id="1324261"/>
    <lineage>
        <taxon>Bacteria</taxon>
        <taxon>Bacillati</taxon>
        <taxon>Actinomycetota</taxon>
        <taxon>Actinomycetes</taxon>
        <taxon>Mycobacteriales</taxon>
        <taxon>Mycobacteriaceae</taxon>
        <taxon>Mycobacterium</taxon>
        <taxon>Mycobacterium avium complex (MAC)</taxon>
    </lineage>
</organism>
<evidence type="ECO:0000256" key="1">
    <source>
        <dbReference type="SAM" id="SignalP"/>
    </source>
</evidence>
<accession>A0A051TUM2</accession>
<name>A0A051TUM2_9MYCO</name>